<dbReference type="Proteomes" id="UP000593571">
    <property type="component" value="Unassembled WGS sequence"/>
</dbReference>
<reference evidence="2 3" key="1">
    <citation type="journal article" date="2020" name="Nature">
        <title>Six reference-quality genomes reveal evolution of bat adaptations.</title>
        <authorList>
            <person name="Jebb D."/>
            <person name="Huang Z."/>
            <person name="Pippel M."/>
            <person name="Hughes G.M."/>
            <person name="Lavrichenko K."/>
            <person name="Devanna P."/>
            <person name="Winkler S."/>
            <person name="Jermiin L.S."/>
            <person name="Skirmuntt E.C."/>
            <person name="Katzourakis A."/>
            <person name="Burkitt-Gray L."/>
            <person name="Ray D.A."/>
            <person name="Sullivan K.A.M."/>
            <person name="Roscito J.G."/>
            <person name="Kirilenko B.M."/>
            <person name="Davalos L.M."/>
            <person name="Corthals A.P."/>
            <person name="Power M.L."/>
            <person name="Jones G."/>
            <person name="Ransome R.D."/>
            <person name="Dechmann D.K.N."/>
            <person name="Locatelli A.G."/>
            <person name="Puechmaille S.J."/>
            <person name="Fedrigo O."/>
            <person name="Jarvis E.D."/>
            <person name="Hiller M."/>
            <person name="Vernes S.C."/>
            <person name="Myers E.W."/>
            <person name="Teeling E.C."/>
        </authorList>
    </citation>
    <scope>NUCLEOTIDE SEQUENCE [LARGE SCALE GENOMIC DNA]</scope>
    <source>
        <strain evidence="2">MRouAeg1</strain>
        <tissue evidence="2">Muscle</tissue>
    </source>
</reference>
<evidence type="ECO:0000313" key="3">
    <source>
        <dbReference type="Proteomes" id="UP000593571"/>
    </source>
</evidence>
<sequence length="182" mass="19624">MRAKAQTARITASGKKQGNRPPFPLGIMSYSPTEGAALCSVSELPDFLTVPSSCLDWQCILVLLYTLNRNSEDTISSVAKHCHKTLETGIVPENLDHMVTAYCHGITRPLSHKVATRLCSVTVARPASKNTFHTAESLLSDRCLPLPLTVNPTGKGTKAFSSLRSVVSAQSRSTNKGSVKIE</sequence>
<protein>
    <submittedName>
        <fullName evidence="2">Uncharacterized protein</fullName>
    </submittedName>
</protein>
<name>A0A7J8C2U7_ROUAE</name>
<keyword evidence="3" id="KW-1185">Reference proteome</keyword>
<accession>A0A7J8C2U7</accession>
<comment type="caution">
    <text evidence="2">The sequence shown here is derived from an EMBL/GenBank/DDBJ whole genome shotgun (WGS) entry which is preliminary data.</text>
</comment>
<proteinExistence type="predicted"/>
<gene>
    <name evidence="2" type="ORF">HJG63_009449</name>
</gene>
<organism evidence="2 3">
    <name type="scientific">Rousettus aegyptiacus</name>
    <name type="common">Egyptian fruit bat</name>
    <name type="synonym">Pteropus aegyptiacus</name>
    <dbReference type="NCBI Taxonomy" id="9407"/>
    <lineage>
        <taxon>Eukaryota</taxon>
        <taxon>Metazoa</taxon>
        <taxon>Chordata</taxon>
        <taxon>Craniata</taxon>
        <taxon>Vertebrata</taxon>
        <taxon>Euteleostomi</taxon>
        <taxon>Mammalia</taxon>
        <taxon>Eutheria</taxon>
        <taxon>Laurasiatheria</taxon>
        <taxon>Chiroptera</taxon>
        <taxon>Yinpterochiroptera</taxon>
        <taxon>Pteropodoidea</taxon>
        <taxon>Pteropodidae</taxon>
        <taxon>Rousettinae</taxon>
        <taxon>Rousettus</taxon>
    </lineage>
</organism>
<dbReference type="AlphaFoldDB" id="A0A7J8C2U7"/>
<dbReference type="EMBL" id="JACASE010000015">
    <property type="protein sequence ID" value="KAF6405139.1"/>
    <property type="molecule type" value="Genomic_DNA"/>
</dbReference>
<feature type="region of interest" description="Disordered" evidence="1">
    <location>
        <begin position="1"/>
        <end position="20"/>
    </location>
</feature>
<evidence type="ECO:0000313" key="2">
    <source>
        <dbReference type="EMBL" id="KAF6405139.1"/>
    </source>
</evidence>
<evidence type="ECO:0000256" key="1">
    <source>
        <dbReference type="SAM" id="MobiDB-lite"/>
    </source>
</evidence>